<name>A0A517TSC2_9BACT</name>
<gene>
    <name evidence="2" type="ORF">I41_04230</name>
</gene>
<feature type="compositionally biased region" description="Basic and acidic residues" evidence="1">
    <location>
        <begin position="716"/>
        <end position="730"/>
    </location>
</feature>
<feature type="region of interest" description="Disordered" evidence="1">
    <location>
        <begin position="716"/>
        <end position="741"/>
    </location>
</feature>
<reference evidence="2 3" key="1">
    <citation type="submission" date="2019-02" db="EMBL/GenBank/DDBJ databases">
        <title>Deep-cultivation of Planctomycetes and their phenomic and genomic characterization uncovers novel biology.</title>
        <authorList>
            <person name="Wiegand S."/>
            <person name="Jogler M."/>
            <person name="Boedeker C."/>
            <person name="Pinto D."/>
            <person name="Vollmers J."/>
            <person name="Rivas-Marin E."/>
            <person name="Kohn T."/>
            <person name="Peeters S.H."/>
            <person name="Heuer A."/>
            <person name="Rast P."/>
            <person name="Oberbeckmann S."/>
            <person name="Bunk B."/>
            <person name="Jeske O."/>
            <person name="Meyerdierks A."/>
            <person name="Storesund J.E."/>
            <person name="Kallscheuer N."/>
            <person name="Luecker S."/>
            <person name="Lage O.M."/>
            <person name="Pohl T."/>
            <person name="Merkel B.J."/>
            <person name="Hornburger P."/>
            <person name="Mueller R.-W."/>
            <person name="Bruemmer F."/>
            <person name="Labrenz M."/>
            <person name="Spormann A.M."/>
            <person name="Op den Camp H."/>
            <person name="Overmann J."/>
            <person name="Amann R."/>
            <person name="Jetten M.S.M."/>
            <person name="Mascher T."/>
            <person name="Medema M.H."/>
            <person name="Devos D.P."/>
            <person name="Kaster A.-K."/>
            <person name="Ovreas L."/>
            <person name="Rohde M."/>
            <person name="Galperin M.Y."/>
            <person name="Jogler C."/>
        </authorList>
    </citation>
    <scope>NUCLEOTIDE SEQUENCE [LARGE SCALE GENOMIC DNA]</scope>
    <source>
        <strain evidence="2 3">I41</strain>
    </source>
</reference>
<keyword evidence="3" id="KW-1185">Reference proteome</keyword>
<dbReference type="RefSeq" id="WP_145430416.1">
    <property type="nucleotide sequence ID" value="NZ_CP036339.1"/>
</dbReference>
<organism evidence="2 3">
    <name type="scientific">Lacipirellula limnantheis</name>
    <dbReference type="NCBI Taxonomy" id="2528024"/>
    <lineage>
        <taxon>Bacteria</taxon>
        <taxon>Pseudomonadati</taxon>
        <taxon>Planctomycetota</taxon>
        <taxon>Planctomycetia</taxon>
        <taxon>Pirellulales</taxon>
        <taxon>Lacipirellulaceae</taxon>
        <taxon>Lacipirellula</taxon>
    </lineage>
</organism>
<accession>A0A517TSC2</accession>
<dbReference type="AlphaFoldDB" id="A0A517TSC2"/>
<sequence>MVAKGFLAAAAIIICCSTTLRGNDPDEKCPGGDCKSACSDKQQCSADQACCADGPCDDQQCCETEQVAVEKCANEKCAAEECSIEKCSTEKCSAEKCTAGACAKPPCSGEKCALETCATKKCAADVCSAGKCRGEKCTFTAAAGGACDSLKCALAGIAKEACAVDAPFATAKCSDEACSGEKCLVASCAKGTCNGGACPVAACATQVCDALKSAVQACTTASDDVCCEDADCASESCGATQCATLDCGGQDCPAGACHEATCSDEVCHGLQCAVGLSLTSSGGQLTLTATKTFAGEPAPTKCSVETCEDGTCSTSKCTANAPDQCATSACSTATCASSKCSATTCQEGACSTATCNAEKCSVDAGSAKTCAASECAAGASGKTSCAAKKCVAGTSALETKLAELERLKEEIAVLRLAGSNAESYIVDVKMVELNRTRCRSLGFDLEFADGCATNEFASQTCEALEQRNLAKVLFNPTLCVTSDRKASLAVGNEHARVNGDGQVVSEFIGKKLDLVASSLGGDRVRLCIAPTISENCGSDDEQARTRLLKLDCSVDATVGKTVVVEGPTLSRVCSVTTDGGSVEEVEEIQTVVLVTVNRPTGAARPASVRQAAYEKTLVEAVQQPKFITVVYPVPDLQVWKVRPQGVQFDADLLIAHIKATVEPQSWRGAACGSPADAEHADGAIQPFERNGSLVICQTEANHERITQLFRQMRVAGREKDEARQERELRDGGVTPASAEAPVERDAKCAKGQCSESKCSAAKGSESTCSGATCHQAEVSTSSEPAEECSGECQGECEGKCDGACPETASCPCVGGACTR</sequence>
<protein>
    <submittedName>
        <fullName evidence="2">Uncharacterized protein</fullName>
    </submittedName>
</protein>
<evidence type="ECO:0000313" key="3">
    <source>
        <dbReference type="Proteomes" id="UP000317909"/>
    </source>
</evidence>
<dbReference type="Proteomes" id="UP000317909">
    <property type="component" value="Chromosome"/>
</dbReference>
<evidence type="ECO:0000256" key="1">
    <source>
        <dbReference type="SAM" id="MobiDB-lite"/>
    </source>
</evidence>
<dbReference type="KEGG" id="llh:I41_04230"/>
<dbReference type="OrthoDB" id="9779724at2"/>
<evidence type="ECO:0000313" key="2">
    <source>
        <dbReference type="EMBL" id="QDT71267.1"/>
    </source>
</evidence>
<dbReference type="EMBL" id="CP036339">
    <property type="protein sequence ID" value="QDT71267.1"/>
    <property type="molecule type" value="Genomic_DNA"/>
</dbReference>
<proteinExistence type="predicted"/>